<dbReference type="AlphaFoldDB" id="A0A1F6GKQ3"/>
<proteinExistence type="predicted"/>
<evidence type="ECO:0000256" key="4">
    <source>
        <dbReference type="ARBA" id="ARBA00023239"/>
    </source>
</evidence>
<evidence type="ECO:0000259" key="5">
    <source>
        <dbReference type="Pfam" id="PF01370"/>
    </source>
</evidence>
<comment type="caution">
    <text evidence="6">The sequence shown here is derived from an EMBL/GenBank/DDBJ whole genome shotgun (WGS) entry which is preliminary data.</text>
</comment>
<dbReference type="Pfam" id="PF01370">
    <property type="entry name" value="Epimerase"/>
    <property type="match status" value="1"/>
</dbReference>
<dbReference type="GO" id="GO:0005737">
    <property type="term" value="C:cytoplasm"/>
    <property type="evidence" value="ECO:0007669"/>
    <property type="project" value="TreeGrafter"/>
</dbReference>
<dbReference type="PANTHER" id="PTHR43078">
    <property type="entry name" value="UDP-GLUCURONIC ACID DECARBOXYLASE-RELATED"/>
    <property type="match status" value="1"/>
</dbReference>
<feature type="non-terminal residue" evidence="6">
    <location>
        <position position="1"/>
    </location>
</feature>
<name>A0A1F6GKQ3_9BACT</name>
<keyword evidence="2" id="KW-0210">Decarboxylase</keyword>
<dbReference type="SUPFAM" id="SSF51735">
    <property type="entry name" value="NAD(P)-binding Rossmann-fold domains"/>
    <property type="match status" value="1"/>
</dbReference>
<dbReference type="InterPro" id="IPR036291">
    <property type="entry name" value="NAD(P)-bd_dom_sf"/>
</dbReference>
<evidence type="ECO:0000256" key="3">
    <source>
        <dbReference type="ARBA" id="ARBA00023027"/>
    </source>
</evidence>
<comment type="cofactor">
    <cofactor evidence="1">
        <name>NAD(+)</name>
        <dbReference type="ChEBI" id="CHEBI:57540"/>
    </cofactor>
</comment>
<dbReference type="Gene3D" id="3.40.50.720">
    <property type="entry name" value="NAD(P)-binding Rossmann-like Domain"/>
    <property type="match status" value="1"/>
</dbReference>
<dbReference type="GO" id="GO:0070403">
    <property type="term" value="F:NAD+ binding"/>
    <property type="evidence" value="ECO:0007669"/>
    <property type="project" value="InterPro"/>
</dbReference>
<dbReference type="Proteomes" id="UP000176968">
    <property type="component" value="Unassembled WGS sequence"/>
</dbReference>
<sequence>AEALVKNYNVIAVDNFITGKEKNIDLLLRLPNFEFIRHDITRPLKLNEYPELKKFQIDVQGIGKVFNLACPTAPKDHAKYAMEIIGANSAGVQNMLDLAVGYKAVFIHVSSQHIYGIPKDNNPIKEDYLGYVNPVGPRSAYDEGKRFAETIVSYYQRQFGLDAKIARVFTTYGPKMALHEGRAVPDFILNALNGEDLVIYGDENTKNTFCHIDDIVDGLIKLADSSLTTPVNLGHYEKHTLKSTAELVISFAESKSKIVYRDPEWHVASYNIPDITLAKETLGWFPLVGREEGLKKTIEFTKINLRLYQS</sequence>
<feature type="domain" description="NAD-dependent epimerase/dehydratase" evidence="5">
    <location>
        <begin position="4"/>
        <end position="225"/>
    </location>
</feature>
<dbReference type="InterPro" id="IPR044516">
    <property type="entry name" value="UXS-like"/>
</dbReference>
<keyword evidence="3" id="KW-0520">NAD</keyword>
<evidence type="ECO:0000313" key="7">
    <source>
        <dbReference type="Proteomes" id="UP000176968"/>
    </source>
</evidence>
<dbReference type="EMBL" id="MFMY01000042">
    <property type="protein sequence ID" value="OGG98699.1"/>
    <property type="molecule type" value="Genomic_DNA"/>
</dbReference>
<organism evidence="6 7">
    <name type="scientific">Candidatus Kuenenbacteria bacterium RIFCSPHIGHO2_12_FULL_42_14</name>
    <dbReference type="NCBI Taxonomy" id="1798563"/>
    <lineage>
        <taxon>Bacteria</taxon>
        <taxon>Candidatus Kueneniibacteriota</taxon>
    </lineage>
</organism>
<evidence type="ECO:0000256" key="2">
    <source>
        <dbReference type="ARBA" id="ARBA00022793"/>
    </source>
</evidence>
<keyword evidence="4" id="KW-0456">Lyase</keyword>
<dbReference type="GO" id="GO:0048040">
    <property type="term" value="F:UDP-glucuronate decarboxylase activity"/>
    <property type="evidence" value="ECO:0007669"/>
    <property type="project" value="TreeGrafter"/>
</dbReference>
<protein>
    <recommendedName>
        <fullName evidence="5">NAD-dependent epimerase/dehydratase domain-containing protein</fullName>
    </recommendedName>
</protein>
<dbReference type="InterPro" id="IPR001509">
    <property type="entry name" value="Epimerase_deHydtase"/>
</dbReference>
<evidence type="ECO:0000313" key="6">
    <source>
        <dbReference type="EMBL" id="OGG98699.1"/>
    </source>
</evidence>
<dbReference type="GO" id="GO:0042732">
    <property type="term" value="P:D-xylose metabolic process"/>
    <property type="evidence" value="ECO:0007669"/>
    <property type="project" value="InterPro"/>
</dbReference>
<dbReference type="PANTHER" id="PTHR43078:SF6">
    <property type="entry name" value="UDP-GLUCURONIC ACID DECARBOXYLASE 1"/>
    <property type="match status" value="1"/>
</dbReference>
<reference evidence="6 7" key="1">
    <citation type="journal article" date="2016" name="Nat. Commun.">
        <title>Thousands of microbial genomes shed light on interconnected biogeochemical processes in an aquifer system.</title>
        <authorList>
            <person name="Anantharaman K."/>
            <person name="Brown C.T."/>
            <person name="Hug L.A."/>
            <person name="Sharon I."/>
            <person name="Castelle C.J."/>
            <person name="Probst A.J."/>
            <person name="Thomas B.C."/>
            <person name="Singh A."/>
            <person name="Wilkins M.J."/>
            <person name="Karaoz U."/>
            <person name="Brodie E.L."/>
            <person name="Williams K.H."/>
            <person name="Hubbard S.S."/>
            <person name="Banfield J.F."/>
        </authorList>
    </citation>
    <scope>NUCLEOTIDE SEQUENCE [LARGE SCALE GENOMIC DNA]</scope>
</reference>
<accession>A0A1F6GKQ3</accession>
<evidence type="ECO:0000256" key="1">
    <source>
        <dbReference type="ARBA" id="ARBA00001911"/>
    </source>
</evidence>
<gene>
    <name evidence="6" type="ORF">A3E04_00435</name>
</gene>